<feature type="domain" description="DUF4468" evidence="2">
    <location>
        <begin position="36"/>
        <end position="109"/>
    </location>
</feature>
<name>A0ABV9KQY6_9BACT</name>
<comment type="caution">
    <text evidence="3">The sequence shown here is derived from an EMBL/GenBank/DDBJ whole genome shotgun (WGS) entry which is preliminary data.</text>
</comment>
<dbReference type="EMBL" id="JBHSGN010000002">
    <property type="protein sequence ID" value="MFC4672096.1"/>
    <property type="molecule type" value="Genomic_DNA"/>
</dbReference>
<proteinExistence type="predicted"/>
<reference evidence="4" key="1">
    <citation type="journal article" date="2019" name="Int. J. Syst. Evol. Microbiol.">
        <title>The Global Catalogue of Microorganisms (GCM) 10K type strain sequencing project: providing services to taxonomists for standard genome sequencing and annotation.</title>
        <authorList>
            <consortium name="The Broad Institute Genomics Platform"/>
            <consortium name="The Broad Institute Genome Sequencing Center for Infectious Disease"/>
            <person name="Wu L."/>
            <person name="Ma J."/>
        </authorList>
    </citation>
    <scope>NUCLEOTIDE SEQUENCE [LARGE SCALE GENOMIC DNA]</scope>
    <source>
        <strain evidence="4">CCUG 66188</strain>
    </source>
</reference>
<feature type="chain" id="PRO_5047342710" evidence="1">
    <location>
        <begin position="21"/>
        <end position="164"/>
    </location>
</feature>
<keyword evidence="4" id="KW-1185">Reference proteome</keyword>
<dbReference type="Gene3D" id="3.30.530.80">
    <property type="match status" value="1"/>
</dbReference>
<gene>
    <name evidence="3" type="ORF">ACFO6W_00160</name>
</gene>
<evidence type="ECO:0000256" key="1">
    <source>
        <dbReference type="SAM" id="SignalP"/>
    </source>
</evidence>
<feature type="signal peptide" evidence="1">
    <location>
        <begin position="1"/>
        <end position="20"/>
    </location>
</feature>
<evidence type="ECO:0000313" key="4">
    <source>
        <dbReference type="Proteomes" id="UP001596023"/>
    </source>
</evidence>
<dbReference type="InterPro" id="IPR027823">
    <property type="entry name" value="DUF4468"/>
</dbReference>
<accession>A0ABV9KQY6</accession>
<organism evidence="3 4">
    <name type="scientific">Dysgonomonas termitidis</name>
    <dbReference type="NCBI Taxonomy" id="1516126"/>
    <lineage>
        <taxon>Bacteria</taxon>
        <taxon>Pseudomonadati</taxon>
        <taxon>Bacteroidota</taxon>
        <taxon>Bacteroidia</taxon>
        <taxon>Bacteroidales</taxon>
        <taxon>Dysgonomonadaceae</taxon>
        <taxon>Dysgonomonas</taxon>
    </lineage>
</organism>
<protein>
    <submittedName>
        <fullName evidence="3">DUF4468 domain-containing protein</fullName>
    </submittedName>
</protein>
<dbReference type="RefSeq" id="WP_379993280.1">
    <property type="nucleotide sequence ID" value="NZ_JBHSGN010000002.1"/>
</dbReference>
<sequence length="164" mass="18323">MRKVLLILLLFATIASKSQNIDCQKIVPFKDGRVFYEGVVIVDNASSATLYSNAKLWLGKTFVISKDVVQSEVVNSVIVAKGIIDKIYTFTLTIQFKDGRYKYEISDFGVDTFVPGLNKPMKGSIESFPLFKNCKEAPLILFDSKVKKIIASLESGIKANNDDW</sequence>
<dbReference type="Pfam" id="PF14730">
    <property type="entry name" value="DUF4468"/>
    <property type="match status" value="1"/>
</dbReference>
<evidence type="ECO:0000259" key="2">
    <source>
        <dbReference type="Pfam" id="PF14730"/>
    </source>
</evidence>
<evidence type="ECO:0000313" key="3">
    <source>
        <dbReference type="EMBL" id="MFC4672096.1"/>
    </source>
</evidence>
<dbReference type="Proteomes" id="UP001596023">
    <property type="component" value="Unassembled WGS sequence"/>
</dbReference>
<keyword evidence="1" id="KW-0732">Signal</keyword>